<gene>
    <name evidence="2" type="ORF">KIL84_020934</name>
</gene>
<dbReference type="Proteomes" id="UP000827986">
    <property type="component" value="Unassembled WGS sequence"/>
</dbReference>
<proteinExistence type="predicted"/>
<feature type="compositionally biased region" description="Gly residues" evidence="1">
    <location>
        <begin position="89"/>
        <end position="98"/>
    </location>
</feature>
<feature type="region of interest" description="Disordered" evidence="1">
    <location>
        <begin position="1"/>
        <end position="25"/>
    </location>
</feature>
<evidence type="ECO:0000313" key="3">
    <source>
        <dbReference type="Proteomes" id="UP000827986"/>
    </source>
</evidence>
<feature type="region of interest" description="Disordered" evidence="1">
    <location>
        <begin position="65"/>
        <end position="103"/>
    </location>
</feature>
<dbReference type="EMBL" id="JAHDVG010000475">
    <property type="protein sequence ID" value="KAH1176200.1"/>
    <property type="molecule type" value="Genomic_DNA"/>
</dbReference>
<keyword evidence="3" id="KW-1185">Reference proteome</keyword>
<dbReference type="AlphaFoldDB" id="A0A9D3XBJ5"/>
<comment type="caution">
    <text evidence="2">The sequence shown here is derived from an EMBL/GenBank/DDBJ whole genome shotgun (WGS) entry which is preliminary data.</text>
</comment>
<reference evidence="2" key="1">
    <citation type="submission" date="2021-09" db="EMBL/GenBank/DDBJ databases">
        <title>The genome of Mauremys mutica provides insights into the evolution of semi-aquatic lifestyle.</title>
        <authorList>
            <person name="Gong S."/>
            <person name="Gao Y."/>
        </authorList>
    </citation>
    <scope>NUCLEOTIDE SEQUENCE</scope>
    <source>
        <strain evidence="2">MM-2020</strain>
        <tissue evidence="2">Muscle</tissue>
    </source>
</reference>
<evidence type="ECO:0000256" key="1">
    <source>
        <dbReference type="SAM" id="MobiDB-lite"/>
    </source>
</evidence>
<sequence>MWRGNKRIGPGAPTDNNGDLPRSRFPSHRAECRALDTWAELDAGCQNPPQSPINTQALEIKKAAGGRKYPQLGAEETGDREPGLHCGMGPSGDTGGGLESERQRAGSTGLCDSLPAQAPLVTRRNVPNRVSAWCSAVIETGALCPSDLSPGRAGRAEPRLLGAGLEHTGQIGLWDGASAAGIGVSALKSMGAVGSGPIDSQGATASLHQLGSGLTGVTPL</sequence>
<protein>
    <submittedName>
        <fullName evidence="2">Uncharacterized protein</fullName>
    </submittedName>
</protein>
<organism evidence="2 3">
    <name type="scientific">Mauremys mutica</name>
    <name type="common">yellowpond turtle</name>
    <dbReference type="NCBI Taxonomy" id="74926"/>
    <lineage>
        <taxon>Eukaryota</taxon>
        <taxon>Metazoa</taxon>
        <taxon>Chordata</taxon>
        <taxon>Craniata</taxon>
        <taxon>Vertebrata</taxon>
        <taxon>Euteleostomi</taxon>
        <taxon>Archelosauria</taxon>
        <taxon>Testudinata</taxon>
        <taxon>Testudines</taxon>
        <taxon>Cryptodira</taxon>
        <taxon>Durocryptodira</taxon>
        <taxon>Testudinoidea</taxon>
        <taxon>Geoemydidae</taxon>
        <taxon>Geoemydinae</taxon>
        <taxon>Mauremys</taxon>
    </lineage>
</organism>
<evidence type="ECO:0000313" key="2">
    <source>
        <dbReference type="EMBL" id="KAH1176200.1"/>
    </source>
</evidence>
<accession>A0A9D3XBJ5</accession>
<name>A0A9D3XBJ5_9SAUR</name>